<dbReference type="InterPro" id="IPR010388">
    <property type="entry name" value="Anaerobic_Co-chelatase"/>
</dbReference>
<accession>A0A212JGQ5</accession>
<dbReference type="EMBL" id="FLUQ01000001">
    <property type="protein sequence ID" value="SBV98633.1"/>
    <property type="molecule type" value="Genomic_DNA"/>
</dbReference>
<dbReference type="GO" id="GO:0016852">
    <property type="term" value="F:sirohydrochlorin cobaltochelatase activity"/>
    <property type="evidence" value="ECO:0007669"/>
    <property type="project" value="UniProtKB-EC"/>
</dbReference>
<dbReference type="EC" id="4.99.1.3" evidence="4"/>
<proteinExistence type="predicted"/>
<dbReference type="SUPFAM" id="SSF53800">
    <property type="entry name" value="Chelatase"/>
    <property type="match status" value="1"/>
</dbReference>
<feature type="binding site" evidence="2">
    <location>
        <position position="177"/>
    </location>
    <ligand>
        <name>Co(2+)</name>
        <dbReference type="ChEBI" id="CHEBI:48828"/>
    </ligand>
</feature>
<keyword evidence="2" id="KW-0479">Metal-binding</keyword>
<sequence length="300" mass="31907">MRVLSSIIVITALLCIPLSTQAAKHAEKKEARTAIVLASFGSTVTEAQDAEAAFVREAEKRYAPTRVVLANTARMVMAKNAANGIVIPSLFRALADLADQGYTRVAVQSLQLIPGAEYDGIAAVAKAQEGLPKGLEKIGLGAPLMASNEDCEKVAAALIGSLPKERKAGEPVVFVGHGARHGIGGMVYPALQWHMANRDAKIFISTLEGTPDRETTLKALGKPGAKKPVLWVAPLLGLAGDHAVNDLYGGGEDSWKSVLTKEGWQVKEAFTPLYGVPAIREIWFDHLDAALLALKNDALQ</sequence>
<evidence type="ECO:0000256" key="1">
    <source>
        <dbReference type="PIRSR" id="PIRSR033579-1"/>
    </source>
</evidence>
<dbReference type="EC" id="4.99.1.4" evidence="4"/>
<feature type="active site" description="Proton acceptor" evidence="1">
    <location>
        <position position="177"/>
    </location>
</feature>
<dbReference type="GO" id="GO:0019251">
    <property type="term" value="P:anaerobic cobalamin biosynthetic process"/>
    <property type="evidence" value="ECO:0007669"/>
    <property type="project" value="InterPro"/>
</dbReference>
<dbReference type="AlphaFoldDB" id="A0A212JGQ5"/>
<feature type="binding site" evidence="2">
    <location>
        <position position="208"/>
    </location>
    <ligand>
        <name>Co(2+)</name>
        <dbReference type="ChEBI" id="CHEBI:48828"/>
    </ligand>
</feature>
<dbReference type="PIRSF" id="PIRSF033579">
    <property type="entry name" value="Anaer_Co_chel"/>
    <property type="match status" value="1"/>
</dbReference>
<dbReference type="Pfam" id="PF06180">
    <property type="entry name" value="CbiK"/>
    <property type="match status" value="1"/>
</dbReference>
<evidence type="ECO:0000256" key="2">
    <source>
        <dbReference type="PIRSR" id="PIRSR033579-3"/>
    </source>
</evidence>
<keyword evidence="3" id="KW-0732">Signal</keyword>
<feature type="signal peptide" evidence="3">
    <location>
        <begin position="1"/>
        <end position="22"/>
    </location>
</feature>
<keyword evidence="2" id="KW-0170">Cobalt</keyword>
<gene>
    <name evidence="4" type="primary">cbiKp</name>
    <name evidence="4" type="ORF">KL86DPRO_11422</name>
</gene>
<protein>
    <submittedName>
        <fullName evidence="4">Sirohydrochlorin cobaltochelatase CbiKP</fullName>
        <ecNumber evidence="4">4.99.1.3</ecNumber>
        <ecNumber evidence="4">4.99.1.4</ecNumber>
    </submittedName>
</protein>
<evidence type="ECO:0000256" key="3">
    <source>
        <dbReference type="SAM" id="SignalP"/>
    </source>
</evidence>
<organism evidence="4">
    <name type="scientific">uncultured delta proteobacterium</name>
    <dbReference type="NCBI Taxonomy" id="34034"/>
    <lineage>
        <taxon>Bacteria</taxon>
        <taxon>Deltaproteobacteria</taxon>
        <taxon>environmental samples</taxon>
    </lineage>
</organism>
<dbReference type="Gene3D" id="3.40.50.1400">
    <property type="match status" value="2"/>
</dbReference>
<dbReference type="GO" id="GO:0046872">
    <property type="term" value="F:metal ion binding"/>
    <property type="evidence" value="ECO:0007669"/>
    <property type="project" value="UniProtKB-KW"/>
</dbReference>
<evidence type="ECO:0000313" key="4">
    <source>
        <dbReference type="EMBL" id="SBV98633.1"/>
    </source>
</evidence>
<reference evidence="4" key="1">
    <citation type="submission" date="2016-04" db="EMBL/GenBank/DDBJ databases">
        <authorList>
            <person name="Evans L.H."/>
            <person name="Alamgir A."/>
            <person name="Owens N."/>
            <person name="Weber N.D."/>
            <person name="Virtaneva K."/>
            <person name="Barbian K."/>
            <person name="Babar A."/>
            <person name="Rosenke K."/>
        </authorList>
    </citation>
    <scope>NUCLEOTIDE SEQUENCE</scope>
    <source>
        <strain evidence="4">86</strain>
    </source>
</reference>
<feature type="chain" id="PRO_5012826653" evidence="3">
    <location>
        <begin position="23"/>
        <end position="300"/>
    </location>
</feature>
<keyword evidence="4" id="KW-0456">Lyase</keyword>
<name>A0A212JGQ5_9DELT</name>
<feature type="binding site" evidence="2">
    <location>
        <position position="242"/>
    </location>
    <ligand>
        <name>Co(2+)</name>
        <dbReference type="ChEBI" id="CHEBI:48828"/>
    </ligand>
</feature>
<dbReference type="GO" id="GO:0051266">
    <property type="term" value="F:sirohydrochlorin ferrochelatase activity"/>
    <property type="evidence" value="ECO:0007669"/>
    <property type="project" value="UniProtKB-EC"/>
</dbReference>